<evidence type="ECO:0000313" key="7">
    <source>
        <dbReference type="EMBL" id="KAF5679447.1"/>
    </source>
</evidence>
<sequence length="285" mass="31969">MGEMRPVGGNWCWISNRADLRYTMAHGWRICVIFGTVAIYLYIRFYLKRKLRCDTPESNRIASLSLKRQKRKGFQVMDDEGLELDAFGRSEQNAKAMKAAALGRHEPLVSPRHTGLDDLESGLEKGAEAESSTARRGTIRHRPTSSKVGVDSLITAVDDTPAEGPRATPSQDGEQPQVNVLQTNGSEFRMRPDNHQVELEVKRMLLLNAYPFMYVILWAPGLINRVMEASGHSNSVAINAALQAPSQFIGLANALTYGFNHHLRDRLNDLYIRPIITRIKNRVGL</sequence>
<evidence type="ECO:0000256" key="4">
    <source>
        <dbReference type="ARBA" id="ARBA00023136"/>
    </source>
</evidence>
<comment type="caution">
    <text evidence="7">The sequence shown here is derived from an EMBL/GenBank/DDBJ whole genome shotgun (WGS) entry which is preliminary data.</text>
</comment>
<dbReference type="Proteomes" id="UP000567885">
    <property type="component" value="Unassembled WGS sequence"/>
</dbReference>
<evidence type="ECO:0000256" key="5">
    <source>
        <dbReference type="SAM" id="MobiDB-lite"/>
    </source>
</evidence>
<dbReference type="PANTHER" id="PTHR23112">
    <property type="entry name" value="G PROTEIN-COUPLED RECEPTOR 157-RELATED"/>
    <property type="match status" value="1"/>
</dbReference>
<dbReference type="GO" id="GO:0004930">
    <property type="term" value="F:G protein-coupled receptor activity"/>
    <property type="evidence" value="ECO:0007669"/>
    <property type="project" value="TreeGrafter"/>
</dbReference>
<dbReference type="GO" id="GO:0005886">
    <property type="term" value="C:plasma membrane"/>
    <property type="evidence" value="ECO:0007669"/>
    <property type="project" value="TreeGrafter"/>
</dbReference>
<evidence type="ECO:0000256" key="1">
    <source>
        <dbReference type="ARBA" id="ARBA00004141"/>
    </source>
</evidence>
<dbReference type="EMBL" id="JAAGWQ010000012">
    <property type="protein sequence ID" value="KAF5679447.1"/>
    <property type="molecule type" value="Genomic_DNA"/>
</dbReference>
<reference evidence="7 8" key="1">
    <citation type="submission" date="2020-05" db="EMBL/GenBank/DDBJ databases">
        <title>Identification and distribution of gene clusters putatively required for synthesis of sphingolipid metabolism inhibitors in phylogenetically diverse species of the filamentous fungus Fusarium.</title>
        <authorList>
            <person name="Kim H.-S."/>
            <person name="Busman M."/>
            <person name="Brown D.W."/>
            <person name="Divon H."/>
            <person name="Uhlig S."/>
            <person name="Proctor R.H."/>
        </authorList>
    </citation>
    <scope>NUCLEOTIDE SEQUENCE [LARGE SCALE GENOMIC DNA]</scope>
    <source>
        <strain evidence="7 8">NRRL 20693</strain>
    </source>
</reference>
<keyword evidence="2 6" id="KW-0812">Transmembrane</keyword>
<name>A0A8H5U442_FUSHE</name>
<feature type="region of interest" description="Disordered" evidence="5">
    <location>
        <begin position="107"/>
        <end position="178"/>
    </location>
</feature>
<evidence type="ECO:0000256" key="2">
    <source>
        <dbReference type="ARBA" id="ARBA00022692"/>
    </source>
</evidence>
<dbReference type="AlphaFoldDB" id="A0A8H5U442"/>
<keyword evidence="4 6" id="KW-0472">Membrane</keyword>
<feature type="transmembrane region" description="Helical" evidence="6">
    <location>
        <begin position="205"/>
        <end position="223"/>
    </location>
</feature>
<keyword evidence="3 6" id="KW-1133">Transmembrane helix</keyword>
<organism evidence="7 8">
    <name type="scientific">Fusarium heterosporum</name>
    <dbReference type="NCBI Taxonomy" id="42747"/>
    <lineage>
        <taxon>Eukaryota</taxon>
        <taxon>Fungi</taxon>
        <taxon>Dikarya</taxon>
        <taxon>Ascomycota</taxon>
        <taxon>Pezizomycotina</taxon>
        <taxon>Sordariomycetes</taxon>
        <taxon>Hypocreomycetidae</taxon>
        <taxon>Hypocreales</taxon>
        <taxon>Nectriaceae</taxon>
        <taxon>Fusarium</taxon>
        <taxon>Fusarium heterosporum species complex</taxon>
    </lineage>
</organism>
<gene>
    <name evidence="7" type="ORF">FHETE_864</name>
</gene>
<dbReference type="PANTHER" id="PTHR23112:SF0">
    <property type="entry name" value="TRANSMEMBRANE PROTEIN 116"/>
    <property type="match status" value="1"/>
</dbReference>
<dbReference type="GO" id="GO:0007189">
    <property type="term" value="P:adenylate cyclase-activating G protein-coupled receptor signaling pathway"/>
    <property type="evidence" value="ECO:0007669"/>
    <property type="project" value="TreeGrafter"/>
</dbReference>
<accession>A0A8H5U442</accession>
<keyword evidence="8" id="KW-1185">Reference proteome</keyword>
<dbReference type="OrthoDB" id="100006at2759"/>
<keyword evidence="7" id="KW-0675">Receptor</keyword>
<protein>
    <submittedName>
        <fullName evidence="7">Cyclic amp receptor 2</fullName>
    </submittedName>
</protein>
<feature type="compositionally biased region" description="Polar residues" evidence="5">
    <location>
        <begin position="168"/>
        <end position="178"/>
    </location>
</feature>
<evidence type="ECO:0000256" key="6">
    <source>
        <dbReference type="SAM" id="Phobius"/>
    </source>
</evidence>
<evidence type="ECO:0000313" key="8">
    <source>
        <dbReference type="Proteomes" id="UP000567885"/>
    </source>
</evidence>
<comment type="subcellular location">
    <subcellularLocation>
        <location evidence="1">Membrane</location>
        <topology evidence="1">Multi-pass membrane protein</topology>
    </subcellularLocation>
</comment>
<feature type="transmembrane region" description="Helical" evidence="6">
    <location>
        <begin position="26"/>
        <end position="43"/>
    </location>
</feature>
<proteinExistence type="predicted"/>
<evidence type="ECO:0000256" key="3">
    <source>
        <dbReference type="ARBA" id="ARBA00022989"/>
    </source>
</evidence>